<proteinExistence type="predicted"/>
<comment type="caution">
    <text evidence="2">The sequence shown here is derived from an EMBL/GenBank/DDBJ whole genome shotgun (WGS) entry which is preliminary data.</text>
</comment>
<dbReference type="EMBL" id="RXIF01000006">
    <property type="protein sequence ID" value="RZN64445.1"/>
    <property type="molecule type" value="Genomic_DNA"/>
</dbReference>
<gene>
    <name evidence="2" type="ORF">EF806_03630</name>
</gene>
<keyword evidence="1" id="KW-0812">Transmembrane</keyword>
<sequence>MDVELIFLIILLSAIAMYQFFKGRKLNLGIMSRVSNDLEESLKPLDKEYTWLGGYVGFKAKYKLSNADVEATLTLLPRHALLYFPISLLVNKADRLYIVVKGRMEINELHIFGKWRMLSRNEKKELKGLKLEERGGFSFAGDADEAVKIIRMLDNKVLFHLYAKKDYLYIFMDPKGRIELNALLSALLH</sequence>
<dbReference type="AlphaFoldDB" id="A0A520KRQ5"/>
<keyword evidence="1" id="KW-0472">Membrane</keyword>
<dbReference type="Proteomes" id="UP000317158">
    <property type="component" value="Unassembled WGS sequence"/>
</dbReference>
<reference evidence="2 3" key="1">
    <citation type="journal article" date="2019" name="Nat. Microbiol.">
        <title>Wide diversity of methane and short-chain alkane metabolisms in uncultured archaea.</title>
        <authorList>
            <person name="Borrel G."/>
            <person name="Adam P.S."/>
            <person name="McKay L.J."/>
            <person name="Chen L.X."/>
            <person name="Sierra-Garcia I.N."/>
            <person name="Sieber C.M."/>
            <person name="Letourneur Q."/>
            <person name="Ghozlane A."/>
            <person name="Andersen G.L."/>
            <person name="Li W.J."/>
            <person name="Hallam S.J."/>
            <person name="Muyzer G."/>
            <person name="de Oliveira V.M."/>
            <person name="Inskeep W.P."/>
            <person name="Banfield J.F."/>
            <person name="Gribaldo S."/>
        </authorList>
    </citation>
    <scope>NUCLEOTIDE SEQUENCE [LARGE SCALE GENOMIC DNA]</scope>
    <source>
        <strain evidence="2">NM1a</strain>
    </source>
</reference>
<evidence type="ECO:0000313" key="2">
    <source>
        <dbReference type="EMBL" id="RZN64445.1"/>
    </source>
</evidence>
<organism evidence="2 3">
    <name type="scientific">Methanoliparum thermophilum</name>
    <dbReference type="NCBI Taxonomy" id="2491083"/>
    <lineage>
        <taxon>Archaea</taxon>
        <taxon>Methanobacteriati</taxon>
        <taxon>Methanobacteriota</taxon>
        <taxon>Candidatus Methanoliparia</taxon>
        <taxon>Candidatus Methanoliparales</taxon>
        <taxon>Candidatus Methanoliparaceae</taxon>
        <taxon>Candidatus Methanoliparum</taxon>
    </lineage>
</organism>
<accession>A0A520KRQ5</accession>
<evidence type="ECO:0000313" key="3">
    <source>
        <dbReference type="Proteomes" id="UP000317158"/>
    </source>
</evidence>
<protein>
    <submittedName>
        <fullName evidence="2">Uncharacterized protein</fullName>
    </submittedName>
</protein>
<evidence type="ECO:0000256" key="1">
    <source>
        <dbReference type="SAM" id="Phobius"/>
    </source>
</evidence>
<feature type="transmembrane region" description="Helical" evidence="1">
    <location>
        <begin position="6"/>
        <end position="21"/>
    </location>
</feature>
<keyword evidence="1" id="KW-1133">Transmembrane helix</keyword>
<name>A0A520KRQ5_METT2</name>